<accession>A0A414B5A0</accession>
<comment type="caution">
    <text evidence="1">The sequence shown here is derived from an EMBL/GenBank/DDBJ whole genome shotgun (WGS) entry which is preliminary data.</text>
</comment>
<keyword evidence="2" id="KW-1185">Reference proteome</keyword>
<name>A0A414B5A0_9FIRM</name>
<protein>
    <submittedName>
        <fullName evidence="1">Uncharacterized protein</fullName>
    </submittedName>
</protein>
<reference evidence="1 2" key="1">
    <citation type="submission" date="2018-08" db="EMBL/GenBank/DDBJ databases">
        <title>A genome reference for cultivated species of the human gut microbiota.</title>
        <authorList>
            <person name="Zou Y."/>
            <person name="Xue W."/>
            <person name="Luo G."/>
        </authorList>
    </citation>
    <scope>NUCLEOTIDE SEQUENCE [LARGE SCALE GENOMIC DNA]</scope>
    <source>
        <strain evidence="1 2">AM34-3LB</strain>
    </source>
</reference>
<dbReference type="RefSeq" id="WP_118381176.1">
    <property type="nucleotide sequence ID" value="NZ_CABJFJ010000009.1"/>
</dbReference>
<dbReference type="AlphaFoldDB" id="A0A414B5A0"/>
<dbReference type="Proteomes" id="UP000284621">
    <property type="component" value="Unassembled WGS sequence"/>
</dbReference>
<evidence type="ECO:0000313" key="2">
    <source>
        <dbReference type="Proteomes" id="UP000284621"/>
    </source>
</evidence>
<evidence type="ECO:0000313" key="1">
    <source>
        <dbReference type="EMBL" id="RHC64141.1"/>
    </source>
</evidence>
<gene>
    <name evidence="1" type="ORF">DW833_08740</name>
</gene>
<organism evidence="1 2">
    <name type="scientific">Anaerobutyricum hallii</name>
    <dbReference type="NCBI Taxonomy" id="39488"/>
    <lineage>
        <taxon>Bacteria</taxon>
        <taxon>Bacillati</taxon>
        <taxon>Bacillota</taxon>
        <taxon>Clostridia</taxon>
        <taxon>Lachnospirales</taxon>
        <taxon>Lachnospiraceae</taxon>
        <taxon>Anaerobutyricum</taxon>
    </lineage>
</organism>
<dbReference type="EMBL" id="QSID01000009">
    <property type="protein sequence ID" value="RHC64141.1"/>
    <property type="molecule type" value="Genomic_DNA"/>
</dbReference>
<sequence>MAKIIRFPVREQESVAYGNYTQLIEAALSKETLNFYMECIEESEKKGHFIEGESEKLLEQGRKRRLEMAKPVQTEKEVAESPGVYCYTPEMGQRKPDCQMEASRGYYGKHWYIDTPLSLKGRGITFLKKYTDNDFYMPGNYRVGWNEYRVTDRAFDKLKEQYTISQRCYLD</sequence>
<proteinExistence type="predicted"/>